<evidence type="ECO:0000313" key="5">
    <source>
        <dbReference type="Proteomes" id="UP000286954"/>
    </source>
</evidence>
<evidence type="ECO:0000256" key="3">
    <source>
        <dbReference type="RuleBase" id="RU000363"/>
    </source>
</evidence>
<dbReference type="CDD" id="cd05233">
    <property type="entry name" value="SDR_c"/>
    <property type="match status" value="1"/>
</dbReference>
<name>A0A3T0E5F7_9PROT</name>
<dbReference type="PANTHER" id="PTHR43008">
    <property type="entry name" value="BENZIL REDUCTASE"/>
    <property type="match status" value="1"/>
</dbReference>
<comment type="similarity">
    <text evidence="1 3">Belongs to the short-chain dehydrogenases/reductases (SDR) family.</text>
</comment>
<keyword evidence="5" id="KW-1185">Reference proteome</keyword>
<gene>
    <name evidence="4" type="ORF">X907_0054</name>
</gene>
<dbReference type="InterPro" id="IPR036291">
    <property type="entry name" value="NAD(P)-bd_dom_sf"/>
</dbReference>
<dbReference type="EMBL" id="CP018911">
    <property type="protein sequence ID" value="AZU02604.1"/>
    <property type="molecule type" value="Genomic_DNA"/>
</dbReference>
<protein>
    <submittedName>
        <fullName evidence="4">Short-chain dehydrogenase/reductase SDR</fullName>
    </submittedName>
</protein>
<organism evidence="4 5">
    <name type="scientific">Glycocaulis alkaliphilus</name>
    <dbReference type="NCBI Taxonomy" id="1434191"/>
    <lineage>
        <taxon>Bacteria</taxon>
        <taxon>Pseudomonadati</taxon>
        <taxon>Pseudomonadota</taxon>
        <taxon>Alphaproteobacteria</taxon>
        <taxon>Maricaulales</taxon>
        <taxon>Maricaulaceae</taxon>
        <taxon>Glycocaulis</taxon>
    </lineage>
</organism>
<accession>A0A3T0E5F7</accession>
<keyword evidence="2" id="KW-0560">Oxidoreductase</keyword>
<sequence length="265" mass="27445">MKMDLSGKTAIVTGGASGIGLAVARALHARGARIAVADLNAGSATEAGKALGGFGEAVDVADEAALVRFINKVERTLGPVDIYVSNAGLGVTDGPGWGAGDAPNAAWDLCWQVNVMGSVFAARHLARKIAARNGHFVITASAAGLLAQIGDAPYSATKAAAVSFAECLAITHGDEGLNVHCLCPEGVNTPLVQGIEGGAQGLGGYLEADEVAQILLKAMEDKRFLVMTHDNTPGYVATKGQDRDRWVGGMRKLRRMLVEKLGRPM</sequence>
<dbReference type="GO" id="GO:0050664">
    <property type="term" value="F:oxidoreductase activity, acting on NAD(P)H, oxygen as acceptor"/>
    <property type="evidence" value="ECO:0007669"/>
    <property type="project" value="TreeGrafter"/>
</dbReference>
<proteinExistence type="inferred from homology"/>
<dbReference type="PANTHER" id="PTHR43008:SF7">
    <property type="entry name" value="SHORT CHAIN DEHYDROGENASE_REDUCTASE (AFU_ORTHOLOGUE AFUA_2G00830)"/>
    <property type="match status" value="1"/>
</dbReference>
<dbReference type="AlphaFoldDB" id="A0A3T0E5F7"/>
<dbReference type="Gene3D" id="3.40.50.720">
    <property type="entry name" value="NAD(P)-binding Rossmann-like Domain"/>
    <property type="match status" value="1"/>
</dbReference>
<dbReference type="Pfam" id="PF00106">
    <property type="entry name" value="adh_short"/>
    <property type="match status" value="1"/>
</dbReference>
<dbReference type="InterPro" id="IPR020904">
    <property type="entry name" value="Sc_DH/Rdtase_CS"/>
</dbReference>
<evidence type="ECO:0000313" key="4">
    <source>
        <dbReference type="EMBL" id="AZU02604.1"/>
    </source>
</evidence>
<dbReference type="InterPro" id="IPR002347">
    <property type="entry name" value="SDR_fam"/>
</dbReference>
<dbReference type="PROSITE" id="PS00061">
    <property type="entry name" value="ADH_SHORT"/>
    <property type="match status" value="1"/>
</dbReference>
<dbReference type="PRINTS" id="PR00080">
    <property type="entry name" value="SDRFAMILY"/>
</dbReference>
<evidence type="ECO:0000256" key="2">
    <source>
        <dbReference type="ARBA" id="ARBA00023002"/>
    </source>
</evidence>
<dbReference type="KEGG" id="gak:X907_0054"/>
<dbReference type="SUPFAM" id="SSF51735">
    <property type="entry name" value="NAD(P)-binding Rossmann-fold domains"/>
    <property type="match status" value="1"/>
</dbReference>
<dbReference type="PRINTS" id="PR00081">
    <property type="entry name" value="GDHRDH"/>
</dbReference>
<reference evidence="4 5" key="1">
    <citation type="submission" date="2016-12" db="EMBL/GenBank/DDBJ databases">
        <title>The genome of dimorphic prosthecate Glycocaulis alkaliphilus 6b-8t, isolated from crude oil dictates its adaptability in petroleum environments.</title>
        <authorList>
            <person name="Wu X.-L."/>
            <person name="Geng S."/>
        </authorList>
    </citation>
    <scope>NUCLEOTIDE SEQUENCE [LARGE SCALE GENOMIC DNA]</scope>
    <source>
        <strain evidence="4 5">6B-8</strain>
    </source>
</reference>
<dbReference type="Proteomes" id="UP000286954">
    <property type="component" value="Chromosome"/>
</dbReference>
<evidence type="ECO:0000256" key="1">
    <source>
        <dbReference type="ARBA" id="ARBA00006484"/>
    </source>
</evidence>